<evidence type="ECO:0000313" key="2">
    <source>
        <dbReference type="EMBL" id="KAJ1140741.1"/>
    </source>
</evidence>
<organism evidence="2 3">
    <name type="scientific">Pleurodeles waltl</name>
    <name type="common">Iberian ribbed newt</name>
    <dbReference type="NCBI Taxonomy" id="8319"/>
    <lineage>
        <taxon>Eukaryota</taxon>
        <taxon>Metazoa</taxon>
        <taxon>Chordata</taxon>
        <taxon>Craniata</taxon>
        <taxon>Vertebrata</taxon>
        <taxon>Euteleostomi</taxon>
        <taxon>Amphibia</taxon>
        <taxon>Batrachia</taxon>
        <taxon>Caudata</taxon>
        <taxon>Salamandroidea</taxon>
        <taxon>Salamandridae</taxon>
        <taxon>Pleurodelinae</taxon>
        <taxon>Pleurodeles</taxon>
    </lineage>
</organism>
<comment type="caution">
    <text evidence="2">The sequence shown here is derived from an EMBL/GenBank/DDBJ whole genome shotgun (WGS) entry which is preliminary data.</text>
</comment>
<reference evidence="2" key="1">
    <citation type="journal article" date="2022" name="bioRxiv">
        <title>Sequencing and chromosome-scale assembly of the giantPleurodeles waltlgenome.</title>
        <authorList>
            <person name="Brown T."/>
            <person name="Elewa A."/>
            <person name="Iarovenko S."/>
            <person name="Subramanian E."/>
            <person name="Araus A.J."/>
            <person name="Petzold A."/>
            <person name="Susuki M."/>
            <person name="Suzuki K.-i.T."/>
            <person name="Hayashi T."/>
            <person name="Toyoda A."/>
            <person name="Oliveira C."/>
            <person name="Osipova E."/>
            <person name="Leigh N.D."/>
            <person name="Simon A."/>
            <person name="Yun M.H."/>
        </authorList>
    </citation>
    <scope>NUCLEOTIDE SEQUENCE</scope>
    <source>
        <strain evidence="2">20211129_DDA</strain>
        <tissue evidence="2">Liver</tissue>
    </source>
</reference>
<feature type="compositionally biased region" description="Basic and acidic residues" evidence="1">
    <location>
        <begin position="79"/>
        <end position="109"/>
    </location>
</feature>
<protein>
    <submittedName>
        <fullName evidence="2">Uncharacterized protein</fullName>
    </submittedName>
</protein>
<keyword evidence="3" id="KW-1185">Reference proteome</keyword>
<feature type="compositionally biased region" description="Basic and acidic residues" evidence="1">
    <location>
        <begin position="1"/>
        <end position="23"/>
    </location>
</feature>
<feature type="compositionally biased region" description="Basic and acidic residues" evidence="1">
    <location>
        <begin position="32"/>
        <end position="50"/>
    </location>
</feature>
<gene>
    <name evidence="2" type="ORF">NDU88_007079</name>
</gene>
<dbReference type="EMBL" id="JANPWB010000010">
    <property type="protein sequence ID" value="KAJ1140741.1"/>
    <property type="molecule type" value="Genomic_DNA"/>
</dbReference>
<accession>A0AAV7QN17</accession>
<feature type="region of interest" description="Disordered" evidence="1">
    <location>
        <begin position="1"/>
        <end position="62"/>
    </location>
</feature>
<dbReference type="Proteomes" id="UP001066276">
    <property type="component" value="Chromosome 6"/>
</dbReference>
<evidence type="ECO:0000313" key="3">
    <source>
        <dbReference type="Proteomes" id="UP001066276"/>
    </source>
</evidence>
<feature type="region of interest" description="Disordered" evidence="1">
    <location>
        <begin position="79"/>
        <end position="130"/>
    </location>
</feature>
<evidence type="ECO:0000256" key="1">
    <source>
        <dbReference type="SAM" id="MobiDB-lite"/>
    </source>
</evidence>
<proteinExistence type="predicted"/>
<dbReference type="AlphaFoldDB" id="A0AAV7QN17"/>
<sequence length="130" mass="15124">MRDPDARKSRCERVEGSAIEKQRRAALTEGMAKQERNKKTTERRVAERTSRWPRRRTRTPRATLLEKRGTLSCVQLTDKRAPGRLGGREEKGLRSKGEWAVGRGREKGIKRTNRKFLHPTNNQTEEKTQE</sequence>
<name>A0AAV7QN17_PLEWA</name>